<dbReference type="Gene3D" id="3.40.50.10490">
    <property type="entry name" value="Glucose-6-phosphate isomerase like protein, domain 1"/>
    <property type="match status" value="2"/>
</dbReference>
<comment type="pathway">
    <text evidence="4">Carbohydrate biosynthesis; gluconeogenesis.</text>
</comment>
<feature type="active site" description="Proton donor" evidence="4">
    <location>
        <position position="355"/>
    </location>
</feature>
<evidence type="ECO:0000313" key="6">
    <source>
        <dbReference type="EMBL" id="CAL1329552.1"/>
    </source>
</evidence>
<dbReference type="InterPro" id="IPR023096">
    <property type="entry name" value="G6P_Isomerase_C"/>
</dbReference>
<keyword evidence="4" id="KW-0963">Cytoplasm</keyword>
<proteinExistence type="inferred from homology"/>
<feature type="active site" evidence="4">
    <location>
        <position position="514"/>
    </location>
</feature>
<dbReference type="PANTHER" id="PTHR11469">
    <property type="entry name" value="GLUCOSE-6-PHOSPHATE ISOMERASE"/>
    <property type="match status" value="1"/>
</dbReference>
<dbReference type="InterPro" id="IPR035482">
    <property type="entry name" value="SIS_PGI_2"/>
</dbReference>
<organism evidence="6 7">
    <name type="scientific">Candidatus Providencia siddallii</name>
    <dbReference type="NCBI Taxonomy" id="1715285"/>
    <lineage>
        <taxon>Bacteria</taxon>
        <taxon>Pseudomonadati</taxon>
        <taxon>Pseudomonadota</taxon>
        <taxon>Gammaproteobacteria</taxon>
        <taxon>Enterobacterales</taxon>
        <taxon>Morganellaceae</taxon>
        <taxon>Providencia</taxon>
    </lineage>
</organism>
<sequence length="550" mass="63647">MKNINPRKTEAWYDLKQHFKYMKKIHMKDLFKKDKNRFNKFSLIFKNQILVDFSKNIINKKTINKLLNLAKETELKNAINSMFSGKKINRTEDRAALHIALRNLDNTPIYIDSYNIMLDVNKVLKKMKDFCDCVINGKWKGYTGKSITDIVNIGIGGSNTGSFMVTEALYSYKNHLNINFISNIDAAELNKTLKKLNPETTLFLIASKTFTTQETMTNAKSALDWLLSKVKNKKYIKNHFIAISSNYEQVIKFGIDKDNIFKIWDWVSGRYSLWSAIGLSIMLSIGFDNFFQLLHGANEMDKHFIQTPLEKNIPVLLALISIWYNNFFKYETEAILPYDQYMHLFVSYIQQTSMESNGKYIDRNNNYVSYQTGSIIWGGTGINAQHAFYQLIHQGTKIIPCDFIISVKTHNPLNDHHIKLLSNFFAQTEALAFGKTRKVINKELILKGKKIKNMKYIIPHKILKGNRPTNSILIKKITPYSLGALIAMYEHKIFTQGVILNIFTFDQWSVELGKQLANKITNELKNNKLINSHDVSTNNLINCYKNWSLL</sequence>
<dbReference type="HAMAP" id="MF_00473">
    <property type="entry name" value="G6P_isomerase"/>
    <property type="match status" value="1"/>
</dbReference>
<dbReference type="PANTHER" id="PTHR11469:SF1">
    <property type="entry name" value="GLUCOSE-6-PHOSPHATE ISOMERASE"/>
    <property type="match status" value="1"/>
</dbReference>
<comment type="pathway">
    <text evidence="4 5">Carbohydrate degradation; glycolysis; D-glyceraldehyde 3-phosphate and glycerone phosphate from D-glucose: step 2/4.</text>
</comment>
<dbReference type="GO" id="GO:0004347">
    <property type="term" value="F:glucose-6-phosphate isomerase activity"/>
    <property type="evidence" value="ECO:0007669"/>
    <property type="project" value="UniProtKB-EC"/>
</dbReference>
<evidence type="ECO:0000256" key="4">
    <source>
        <dbReference type="HAMAP-Rule" id="MF_00473"/>
    </source>
</evidence>
<comment type="function">
    <text evidence="4">Catalyzes the reversible isomerization of glucose-6-phosphate to fructose-6-phosphate.</text>
</comment>
<gene>
    <name evidence="4 6" type="primary">pgi</name>
    <name evidence="6" type="ORF">PRHACTZTBTEA_651</name>
</gene>
<dbReference type="Proteomes" id="UP001497533">
    <property type="component" value="Chromosome"/>
</dbReference>
<dbReference type="InterPro" id="IPR035476">
    <property type="entry name" value="SIS_PGI_1"/>
</dbReference>
<name>A0ABM9NQ03_9GAMM</name>
<keyword evidence="2 4" id="KW-0324">Glycolysis</keyword>
<dbReference type="CDD" id="cd05015">
    <property type="entry name" value="SIS_PGI_1"/>
    <property type="match status" value="1"/>
</dbReference>
<accession>A0ABM9NQ03</accession>
<protein>
    <recommendedName>
        <fullName evidence="4">Glucose-6-phosphate isomerase</fullName>
        <shortName evidence="4">GPI</shortName>
        <ecNumber evidence="4">5.3.1.9</ecNumber>
    </recommendedName>
    <alternativeName>
        <fullName evidence="4">Phosphoglucose isomerase</fullName>
        <shortName evidence="4">PGI</shortName>
    </alternativeName>
    <alternativeName>
        <fullName evidence="4">Phosphohexose isomerase</fullName>
        <shortName evidence="4">PHI</shortName>
    </alternativeName>
</protein>
<dbReference type="CDD" id="cd05016">
    <property type="entry name" value="SIS_PGI_2"/>
    <property type="match status" value="1"/>
</dbReference>
<keyword evidence="3 4" id="KW-0413">Isomerase</keyword>
<dbReference type="Pfam" id="PF00342">
    <property type="entry name" value="PGI"/>
    <property type="match status" value="1"/>
</dbReference>
<evidence type="ECO:0000256" key="1">
    <source>
        <dbReference type="ARBA" id="ARBA00022432"/>
    </source>
</evidence>
<evidence type="ECO:0000256" key="5">
    <source>
        <dbReference type="RuleBase" id="RU000612"/>
    </source>
</evidence>
<dbReference type="InterPro" id="IPR046348">
    <property type="entry name" value="SIS_dom_sf"/>
</dbReference>
<reference evidence="6" key="1">
    <citation type="submission" date="2024-04" db="EMBL/GenBank/DDBJ databases">
        <authorList>
            <person name="Manzano-Marin A."/>
            <person name="Manzano-Marin A."/>
            <person name="Alejandro Manzano Marin A."/>
        </authorList>
    </citation>
    <scope>NUCLEOTIDE SEQUENCE [LARGE SCALE GENOMIC DNA]</scope>
    <source>
        <strain evidence="6">TABTEA</strain>
    </source>
</reference>
<dbReference type="PROSITE" id="PS51463">
    <property type="entry name" value="P_GLUCOSE_ISOMERASE_3"/>
    <property type="match status" value="1"/>
</dbReference>
<dbReference type="Gene3D" id="1.10.1390.10">
    <property type="match status" value="1"/>
</dbReference>
<comment type="catalytic activity">
    <reaction evidence="4 5">
        <text>alpha-D-glucose 6-phosphate = beta-D-fructose 6-phosphate</text>
        <dbReference type="Rhea" id="RHEA:11816"/>
        <dbReference type="ChEBI" id="CHEBI:57634"/>
        <dbReference type="ChEBI" id="CHEBI:58225"/>
        <dbReference type="EC" id="5.3.1.9"/>
    </reaction>
</comment>
<evidence type="ECO:0000313" key="7">
    <source>
        <dbReference type="Proteomes" id="UP001497533"/>
    </source>
</evidence>
<dbReference type="InterPro" id="IPR001672">
    <property type="entry name" value="G6P_Isomerase"/>
</dbReference>
<comment type="subcellular location">
    <subcellularLocation>
        <location evidence="4">Cytoplasm</location>
    </subcellularLocation>
</comment>
<dbReference type="RefSeq" id="WP_341765003.1">
    <property type="nucleotide sequence ID" value="NZ_OZ034688.1"/>
</dbReference>
<comment type="similarity">
    <text evidence="4 5">Belongs to the GPI family.</text>
</comment>
<feature type="active site" evidence="4">
    <location>
        <position position="386"/>
    </location>
</feature>
<dbReference type="EMBL" id="OZ034688">
    <property type="protein sequence ID" value="CAL1329552.1"/>
    <property type="molecule type" value="Genomic_DNA"/>
</dbReference>
<evidence type="ECO:0000256" key="3">
    <source>
        <dbReference type="ARBA" id="ARBA00023235"/>
    </source>
</evidence>
<keyword evidence="1 4" id="KW-0312">Gluconeogenesis</keyword>
<dbReference type="NCBIfam" id="NF001211">
    <property type="entry name" value="PRK00179.1"/>
    <property type="match status" value="1"/>
</dbReference>
<dbReference type="SUPFAM" id="SSF53697">
    <property type="entry name" value="SIS domain"/>
    <property type="match status" value="1"/>
</dbReference>
<dbReference type="EC" id="5.3.1.9" evidence="4"/>
<keyword evidence="7" id="KW-1185">Reference proteome</keyword>
<dbReference type="PRINTS" id="PR00662">
    <property type="entry name" value="G6PISOMERASE"/>
</dbReference>
<evidence type="ECO:0000256" key="2">
    <source>
        <dbReference type="ARBA" id="ARBA00023152"/>
    </source>
</evidence>